<dbReference type="Pfam" id="PF02669">
    <property type="entry name" value="KdpC"/>
    <property type="match status" value="1"/>
</dbReference>
<evidence type="ECO:0000256" key="5">
    <source>
        <dbReference type="ARBA" id="ARBA00022741"/>
    </source>
</evidence>
<keyword evidence="13" id="KW-1185">Reference proteome</keyword>
<keyword evidence="4 11" id="KW-0812">Transmembrane</keyword>
<evidence type="ECO:0000256" key="8">
    <source>
        <dbReference type="ARBA" id="ARBA00022989"/>
    </source>
</evidence>
<keyword evidence="2 11" id="KW-1003">Cell membrane</keyword>
<dbReference type="GO" id="GO:0008556">
    <property type="term" value="F:P-type potassium transmembrane transporter activity"/>
    <property type="evidence" value="ECO:0007669"/>
    <property type="project" value="InterPro"/>
</dbReference>
<evidence type="ECO:0000313" key="12">
    <source>
        <dbReference type="EMBL" id="RAI77086.1"/>
    </source>
</evidence>
<reference evidence="12 13" key="1">
    <citation type="submission" date="2018-06" db="EMBL/GenBank/DDBJ databases">
        <title>Spirosoma sp. HMF3257 Genome sequencing and assembly.</title>
        <authorList>
            <person name="Kang H."/>
            <person name="Cha I."/>
            <person name="Kim H."/>
            <person name="Kang J."/>
            <person name="Joh K."/>
        </authorList>
    </citation>
    <scope>NUCLEOTIDE SEQUENCE [LARGE SCALE GENOMIC DNA]</scope>
    <source>
        <strain evidence="12 13">HMF3257</strain>
    </source>
</reference>
<keyword evidence="12" id="KW-0378">Hydrolase</keyword>
<name>A0A327NT14_9BACT</name>
<sequence>MKTHIGPAIRLTLVMLVLLVVIYPLVVAGIARLAPGGGKGETVTVNGGTASRKIVGYKLIGQKFTEDRYFNSRPSAVDYNAAGSAGSNKGPSNPDYLKTVQARIDTFLVHNPGVNKADIPAELVTASGSGLDPDLSPIGAKIQVARIAKVRGIPAERLTQLVDQHTEGPLLGIFGPANVNVLALNVALDQLK</sequence>
<evidence type="ECO:0000256" key="6">
    <source>
        <dbReference type="ARBA" id="ARBA00022840"/>
    </source>
</evidence>
<evidence type="ECO:0000256" key="2">
    <source>
        <dbReference type="ARBA" id="ARBA00022475"/>
    </source>
</evidence>
<dbReference type="PANTHER" id="PTHR30042">
    <property type="entry name" value="POTASSIUM-TRANSPORTING ATPASE C CHAIN"/>
    <property type="match status" value="1"/>
</dbReference>
<dbReference type="RefSeq" id="WP_111347255.1">
    <property type="nucleotide sequence ID" value="NZ_QLII01000001.1"/>
</dbReference>
<evidence type="ECO:0000256" key="1">
    <source>
        <dbReference type="ARBA" id="ARBA00022448"/>
    </source>
</evidence>
<dbReference type="NCBIfam" id="NF010606">
    <property type="entry name" value="PRK14002.1"/>
    <property type="match status" value="1"/>
</dbReference>
<evidence type="ECO:0000256" key="7">
    <source>
        <dbReference type="ARBA" id="ARBA00022958"/>
    </source>
</evidence>
<evidence type="ECO:0000256" key="10">
    <source>
        <dbReference type="ARBA" id="ARBA00023136"/>
    </source>
</evidence>
<dbReference type="Proteomes" id="UP000249016">
    <property type="component" value="Unassembled WGS sequence"/>
</dbReference>
<dbReference type="GO" id="GO:0005524">
    <property type="term" value="F:ATP binding"/>
    <property type="evidence" value="ECO:0007669"/>
    <property type="project" value="UniProtKB-UniRule"/>
</dbReference>
<dbReference type="PANTHER" id="PTHR30042:SF2">
    <property type="entry name" value="POTASSIUM-TRANSPORTING ATPASE KDPC SUBUNIT"/>
    <property type="match status" value="1"/>
</dbReference>
<comment type="subunit">
    <text evidence="11">The system is composed of three essential subunits: KdpA, KdpB and KdpC.</text>
</comment>
<keyword evidence="9 11" id="KW-0406">Ion transport</keyword>
<dbReference type="HAMAP" id="MF_00276">
    <property type="entry name" value="KdpC"/>
    <property type="match status" value="1"/>
</dbReference>
<feature type="transmembrane region" description="Helical" evidence="11">
    <location>
        <begin position="12"/>
        <end position="34"/>
    </location>
</feature>
<comment type="function">
    <text evidence="11">Part of the high-affinity ATP-driven potassium transport (or Kdp) system, which catalyzes the hydrolysis of ATP coupled with the electrogenic transport of potassium into the cytoplasm. This subunit acts as a catalytic chaperone that increases the ATP-binding affinity of the ATP-hydrolyzing subunit KdpB by the formation of a transient KdpB/KdpC/ATP ternary complex.</text>
</comment>
<dbReference type="GO" id="GO:0016787">
    <property type="term" value="F:hydrolase activity"/>
    <property type="evidence" value="ECO:0007669"/>
    <property type="project" value="UniProtKB-KW"/>
</dbReference>
<keyword evidence="6 11" id="KW-0067">ATP-binding</keyword>
<keyword evidence="7 11" id="KW-0630">Potassium</keyword>
<comment type="subcellular location">
    <subcellularLocation>
        <location evidence="11">Cell membrane</location>
        <topology evidence="11">Single-pass membrane protein</topology>
    </subcellularLocation>
</comment>
<gene>
    <name evidence="11" type="primary">kdpC</name>
    <name evidence="12" type="ORF">HMF3257_28120</name>
</gene>
<keyword evidence="8 11" id="KW-1133">Transmembrane helix</keyword>
<dbReference type="OrthoDB" id="9809491at2"/>
<evidence type="ECO:0000256" key="11">
    <source>
        <dbReference type="HAMAP-Rule" id="MF_00276"/>
    </source>
</evidence>
<keyword evidence="1 11" id="KW-0813">Transport</keyword>
<keyword evidence="5 11" id="KW-0547">Nucleotide-binding</keyword>
<protein>
    <recommendedName>
        <fullName evidence="11">Potassium-transporting ATPase KdpC subunit</fullName>
    </recommendedName>
    <alternativeName>
        <fullName evidence="11">ATP phosphohydrolase [potassium-transporting] C chain</fullName>
    </alternativeName>
    <alternativeName>
        <fullName evidence="11">Potassium-binding and translocating subunit C</fullName>
    </alternativeName>
    <alternativeName>
        <fullName evidence="11">Potassium-translocating ATPase C chain</fullName>
    </alternativeName>
</protein>
<dbReference type="AlphaFoldDB" id="A0A327NT14"/>
<evidence type="ECO:0000256" key="3">
    <source>
        <dbReference type="ARBA" id="ARBA00022538"/>
    </source>
</evidence>
<comment type="similarity">
    <text evidence="11">Belongs to the KdpC family.</text>
</comment>
<keyword evidence="10 11" id="KW-0472">Membrane</keyword>
<dbReference type="GO" id="GO:0005886">
    <property type="term" value="C:plasma membrane"/>
    <property type="evidence" value="ECO:0007669"/>
    <property type="project" value="UniProtKB-SubCell"/>
</dbReference>
<dbReference type="InterPro" id="IPR003820">
    <property type="entry name" value="KdpC"/>
</dbReference>
<dbReference type="NCBIfam" id="NF001454">
    <property type="entry name" value="PRK00315.1"/>
    <property type="match status" value="1"/>
</dbReference>
<dbReference type="EMBL" id="QLII01000001">
    <property type="protein sequence ID" value="RAI77086.1"/>
    <property type="molecule type" value="Genomic_DNA"/>
</dbReference>
<organism evidence="12 13">
    <name type="scientific">Spirosoma telluris</name>
    <dbReference type="NCBI Taxonomy" id="2183553"/>
    <lineage>
        <taxon>Bacteria</taxon>
        <taxon>Pseudomonadati</taxon>
        <taxon>Bacteroidota</taxon>
        <taxon>Cytophagia</taxon>
        <taxon>Cytophagales</taxon>
        <taxon>Cytophagaceae</taxon>
        <taxon>Spirosoma</taxon>
    </lineage>
</organism>
<dbReference type="NCBIfam" id="TIGR00681">
    <property type="entry name" value="kdpC"/>
    <property type="match status" value="1"/>
</dbReference>
<keyword evidence="3 11" id="KW-0633">Potassium transport</keyword>
<evidence type="ECO:0000256" key="4">
    <source>
        <dbReference type="ARBA" id="ARBA00022692"/>
    </source>
</evidence>
<proteinExistence type="inferred from homology"/>
<dbReference type="PIRSF" id="PIRSF001296">
    <property type="entry name" value="K_ATPase_KdpC"/>
    <property type="match status" value="1"/>
</dbReference>
<evidence type="ECO:0000313" key="13">
    <source>
        <dbReference type="Proteomes" id="UP000249016"/>
    </source>
</evidence>
<comment type="caution">
    <text evidence="12">The sequence shown here is derived from an EMBL/GenBank/DDBJ whole genome shotgun (WGS) entry which is preliminary data.</text>
</comment>
<evidence type="ECO:0000256" key="9">
    <source>
        <dbReference type="ARBA" id="ARBA00023065"/>
    </source>
</evidence>
<accession>A0A327NT14</accession>